<evidence type="ECO:0000256" key="5">
    <source>
        <dbReference type="ARBA" id="ARBA00022448"/>
    </source>
</evidence>
<dbReference type="NCBIfam" id="TIGR00797">
    <property type="entry name" value="matE"/>
    <property type="match status" value="1"/>
</dbReference>
<evidence type="ECO:0000256" key="10">
    <source>
        <dbReference type="ARBA" id="ARBA00023065"/>
    </source>
</evidence>
<evidence type="ECO:0000313" key="14">
    <source>
        <dbReference type="EMBL" id="AQS57558.1"/>
    </source>
</evidence>
<evidence type="ECO:0000256" key="11">
    <source>
        <dbReference type="ARBA" id="ARBA00023136"/>
    </source>
</evidence>
<feature type="transmembrane region" description="Helical" evidence="13">
    <location>
        <begin position="390"/>
        <end position="413"/>
    </location>
</feature>
<accession>A0A1U9KBY0</accession>
<dbReference type="PIRSF" id="PIRSF006603">
    <property type="entry name" value="DinF"/>
    <property type="match status" value="1"/>
</dbReference>
<protein>
    <recommendedName>
        <fullName evidence="4">Probable multidrug resistance protein NorM</fullName>
    </recommendedName>
    <alternativeName>
        <fullName evidence="12">Multidrug-efflux transporter</fullName>
    </alternativeName>
</protein>
<keyword evidence="11 13" id="KW-0472">Membrane</keyword>
<dbReference type="PANTHER" id="PTHR43298">
    <property type="entry name" value="MULTIDRUG RESISTANCE PROTEIN NORM-RELATED"/>
    <property type="match status" value="1"/>
</dbReference>
<evidence type="ECO:0000256" key="4">
    <source>
        <dbReference type="ARBA" id="ARBA00020268"/>
    </source>
</evidence>
<reference evidence="14 15" key="1">
    <citation type="journal article" date="2015" name="Int. J. Syst. Evol. Microbiol.">
        <title>Novibacillus thermophilus gen. nov., sp. nov., a Gram-staining-negative and moderately thermophilic member of the family Thermoactinomycetaceae.</title>
        <authorList>
            <person name="Yang G."/>
            <person name="Chen J."/>
            <person name="Zhou S."/>
        </authorList>
    </citation>
    <scope>NUCLEOTIDE SEQUENCE [LARGE SCALE GENOMIC DNA]</scope>
    <source>
        <strain evidence="14 15">SG-1</strain>
    </source>
</reference>
<feature type="transmembrane region" description="Helical" evidence="13">
    <location>
        <begin position="51"/>
        <end position="75"/>
    </location>
</feature>
<comment type="subcellular location">
    <subcellularLocation>
        <location evidence="2">Cell membrane</location>
        <topology evidence="2">Multi-pass membrane protein</topology>
    </subcellularLocation>
</comment>
<feature type="transmembrane region" description="Helical" evidence="13">
    <location>
        <begin position="318"/>
        <end position="340"/>
    </location>
</feature>
<evidence type="ECO:0000256" key="6">
    <source>
        <dbReference type="ARBA" id="ARBA00022449"/>
    </source>
</evidence>
<keyword evidence="15" id="KW-1185">Reference proteome</keyword>
<feature type="transmembrane region" description="Helical" evidence="13">
    <location>
        <begin position="286"/>
        <end position="306"/>
    </location>
</feature>
<dbReference type="InterPro" id="IPR048279">
    <property type="entry name" value="MdtK-like"/>
</dbReference>
<dbReference type="GO" id="GO:0006811">
    <property type="term" value="P:monoatomic ion transport"/>
    <property type="evidence" value="ECO:0007669"/>
    <property type="project" value="UniProtKB-KW"/>
</dbReference>
<feature type="transmembrane region" description="Helical" evidence="13">
    <location>
        <begin position="161"/>
        <end position="182"/>
    </location>
</feature>
<evidence type="ECO:0000256" key="2">
    <source>
        <dbReference type="ARBA" id="ARBA00004651"/>
    </source>
</evidence>
<feature type="transmembrane region" description="Helical" evidence="13">
    <location>
        <begin position="244"/>
        <end position="266"/>
    </location>
</feature>
<feature type="transmembrane region" description="Helical" evidence="13">
    <location>
        <begin position="194"/>
        <end position="216"/>
    </location>
</feature>
<keyword evidence="5" id="KW-0813">Transport</keyword>
<evidence type="ECO:0000313" key="15">
    <source>
        <dbReference type="Proteomes" id="UP000188603"/>
    </source>
</evidence>
<feature type="transmembrane region" description="Helical" evidence="13">
    <location>
        <begin position="419"/>
        <end position="442"/>
    </location>
</feature>
<evidence type="ECO:0000256" key="12">
    <source>
        <dbReference type="ARBA" id="ARBA00031636"/>
    </source>
</evidence>
<organism evidence="14 15">
    <name type="scientific">Novibacillus thermophilus</name>
    <dbReference type="NCBI Taxonomy" id="1471761"/>
    <lineage>
        <taxon>Bacteria</taxon>
        <taxon>Bacillati</taxon>
        <taxon>Bacillota</taxon>
        <taxon>Bacilli</taxon>
        <taxon>Bacillales</taxon>
        <taxon>Thermoactinomycetaceae</taxon>
        <taxon>Novibacillus</taxon>
    </lineage>
</organism>
<comment type="function">
    <text evidence="1">Multidrug efflux pump.</text>
</comment>
<keyword evidence="9 13" id="KW-1133">Transmembrane helix</keyword>
<feature type="transmembrane region" description="Helical" evidence="13">
    <location>
        <begin position="133"/>
        <end position="154"/>
    </location>
</feature>
<evidence type="ECO:0000256" key="7">
    <source>
        <dbReference type="ARBA" id="ARBA00022475"/>
    </source>
</evidence>
<dbReference type="KEGG" id="ntr:B0W44_13190"/>
<evidence type="ECO:0000256" key="9">
    <source>
        <dbReference type="ARBA" id="ARBA00022989"/>
    </source>
</evidence>
<evidence type="ECO:0000256" key="8">
    <source>
        <dbReference type="ARBA" id="ARBA00022692"/>
    </source>
</evidence>
<dbReference type="InterPro" id="IPR050222">
    <property type="entry name" value="MATE_MdtK"/>
</dbReference>
<dbReference type="OrthoDB" id="9780160at2"/>
<feature type="transmembrane region" description="Helical" evidence="13">
    <location>
        <begin position="360"/>
        <end position="378"/>
    </location>
</feature>
<dbReference type="Pfam" id="PF01554">
    <property type="entry name" value="MatE"/>
    <property type="match status" value="2"/>
</dbReference>
<dbReference type="STRING" id="1471761.B0W44_13190"/>
<dbReference type="PANTHER" id="PTHR43298:SF2">
    <property type="entry name" value="FMN_FAD EXPORTER YEEO-RELATED"/>
    <property type="match status" value="1"/>
</dbReference>
<dbReference type="AlphaFoldDB" id="A0A1U9KBY0"/>
<proteinExistence type="inferred from homology"/>
<evidence type="ECO:0000256" key="3">
    <source>
        <dbReference type="ARBA" id="ARBA00010199"/>
    </source>
</evidence>
<comment type="similarity">
    <text evidence="3">Belongs to the multi antimicrobial extrusion (MATE) (TC 2.A.66.1) family.</text>
</comment>
<feature type="transmembrane region" description="Helical" evidence="13">
    <location>
        <begin position="12"/>
        <end position="31"/>
    </location>
</feature>
<dbReference type="InterPro" id="IPR002528">
    <property type="entry name" value="MATE_fam"/>
</dbReference>
<sequence length="446" mass="49142">MHHAQTPKEKVALLFKIFWPIMVTQVGLYAMNLVGTMMAGRSGTDDLAGVAIGSSIWMPVFTGMNGILMAVTPIVSQLLGSGQRHKIGESVTQSLYLSVLLSVIVLVVGAVFLEPLLSLMVLEPNVHHITKHFLIGLSFGIVPLFAANVLRYFFDAQGYTHIMMAIMLLVVPVNVVLNYFFIFGKFGFPALGGIGVGYATAATYWFIFIICVIITFKVKNMRTYHLFVKWFSPSLKTWREQLRIGVPMGLSVFFESSIFAVVTLLVSTMFSTVTIAAHQASINFTSLLFMVPLSISMALTIVVGFEAGGRRFADAKQYARLGVTSAIGMMAIFSLFLYFFREQIAHLYSDNGEVVDLVKQFLIFAIFYQMSDAAQASLQGVLRGYKDVTIPFVTALASYWGIGIPVGYGLASFTDWGPFGFWIGITAGLTCAALGFLLRLFIIQKR</sequence>
<dbReference type="CDD" id="cd13131">
    <property type="entry name" value="MATE_NorM_like"/>
    <property type="match status" value="1"/>
</dbReference>
<feature type="transmembrane region" description="Helical" evidence="13">
    <location>
        <begin position="95"/>
        <end position="113"/>
    </location>
</feature>
<dbReference type="Proteomes" id="UP000188603">
    <property type="component" value="Chromosome"/>
</dbReference>
<evidence type="ECO:0000256" key="13">
    <source>
        <dbReference type="SAM" id="Phobius"/>
    </source>
</evidence>
<gene>
    <name evidence="14" type="ORF">B0W44_13190</name>
</gene>
<keyword evidence="10" id="KW-0406">Ion transport</keyword>
<keyword evidence="7" id="KW-1003">Cell membrane</keyword>
<keyword evidence="8 13" id="KW-0812">Transmembrane</keyword>
<dbReference type="GO" id="GO:0042910">
    <property type="term" value="F:xenobiotic transmembrane transporter activity"/>
    <property type="evidence" value="ECO:0007669"/>
    <property type="project" value="InterPro"/>
</dbReference>
<dbReference type="GO" id="GO:0015297">
    <property type="term" value="F:antiporter activity"/>
    <property type="evidence" value="ECO:0007669"/>
    <property type="project" value="UniProtKB-KW"/>
</dbReference>
<keyword evidence="6" id="KW-0050">Antiport</keyword>
<dbReference type="EMBL" id="CP019699">
    <property type="protein sequence ID" value="AQS57558.1"/>
    <property type="molecule type" value="Genomic_DNA"/>
</dbReference>
<evidence type="ECO:0000256" key="1">
    <source>
        <dbReference type="ARBA" id="ARBA00003408"/>
    </source>
</evidence>
<dbReference type="GO" id="GO:0005886">
    <property type="term" value="C:plasma membrane"/>
    <property type="evidence" value="ECO:0007669"/>
    <property type="project" value="UniProtKB-SubCell"/>
</dbReference>
<name>A0A1U9KBY0_9BACL</name>